<proteinExistence type="predicted"/>
<dbReference type="EMBL" id="SIHJ01000002">
    <property type="protein sequence ID" value="TWT33889.1"/>
    <property type="molecule type" value="Genomic_DNA"/>
</dbReference>
<keyword evidence="2" id="KW-1185">Reference proteome</keyword>
<evidence type="ECO:0000313" key="2">
    <source>
        <dbReference type="Proteomes" id="UP000316714"/>
    </source>
</evidence>
<reference evidence="1 2" key="1">
    <citation type="submission" date="2019-02" db="EMBL/GenBank/DDBJ databases">
        <title>Deep-cultivation of Planctomycetes and their phenomic and genomic characterization uncovers novel biology.</title>
        <authorList>
            <person name="Wiegand S."/>
            <person name="Jogler M."/>
            <person name="Boedeker C."/>
            <person name="Pinto D."/>
            <person name="Vollmers J."/>
            <person name="Rivas-Marin E."/>
            <person name="Kohn T."/>
            <person name="Peeters S.H."/>
            <person name="Heuer A."/>
            <person name="Rast P."/>
            <person name="Oberbeckmann S."/>
            <person name="Bunk B."/>
            <person name="Jeske O."/>
            <person name="Meyerdierks A."/>
            <person name="Storesund J.E."/>
            <person name="Kallscheuer N."/>
            <person name="Luecker S."/>
            <person name="Lage O.M."/>
            <person name="Pohl T."/>
            <person name="Merkel B.J."/>
            <person name="Hornburger P."/>
            <person name="Mueller R.-W."/>
            <person name="Bruemmer F."/>
            <person name="Labrenz M."/>
            <person name="Spormann A.M."/>
            <person name="Op Den Camp H."/>
            <person name="Overmann J."/>
            <person name="Amann R."/>
            <person name="Jetten M.S.M."/>
            <person name="Mascher T."/>
            <person name="Medema M.H."/>
            <person name="Devos D.P."/>
            <person name="Kaster A.-K."/>
            <person name="Ovreas L."/>
            <person name="Rohde M."/>
            <person name="Galperin M.Y."/>
            <person name="Jogler C."/>
        </authorList>
    </citation>
    <scope>NUCLEOTIDE SEQUENCE [LARGE SCALE GENOMIC DNA]</scope>
    <source>
        <strain evidence="1 2">KOR34</strain>
    </source>
</reference>
<sequence length="43" mass="5133">MFAFWPHQQDLVRRMLGRFAANDELSFNWYDAATLSQQINQSK</sequence>
<accession>A0A5C5V7Q8</accession>
<organism evidence="1 2">
    <name type="scientific">Posidoniimonas corsicana</name>
    <dbReference type="NCBI Taxonomy" id="1938618"/>
    <lineage>
        <taxon>Bacteria</taxon>
        <taxon>Pseudomonadati</taxon>
        <taxon>Planctomycetota</taxon>
        <taxon>Planctomycetia</taxon>
        <taxon>Pirellulales</taxon>
        <taxon>Lacipirellulaceae</taxon>
        <taxon>Posidoniimonas</taxon>
    </lineage>
</organism>
<dbReference type="AlphaFoldDB" id="A0A5C5V7Q8"/>
<gene>
    <name evidence="1" type="ORF">KOR34_37250</name>
</gene>
<dbReference type="Proteomes" id="UP000316714">
    <property type="component" value="Unassembled WGS sequence"/>
</dbReference>
<name>A0A5C5V7Q8_9BACT</name>
<dbReference type="RefSeq" id="WP_261342657.1">
    <property type="nucleotide sequence ID" value="NZ_SIHJ01000002.1"/>
</dbReference>
<comment type="caution">
    <text evidence="1">The sequence shown here is derived from an EMBL/GenBank/DDBJ whole genome shotgun (WGS) entry which is preliminary data.</text>
</comment>
<evidence type="ECO:0000313" key="1">
    <source>
        <dbReference type="EMBL" id="TWT33889.1"/>
    </source>
</evidence>
<protein>
    <submittedName>
        <fullName evidence="1">Uncharacterized protein</fullName>
    </submittedName>
</protein>